<sequence>MAVVPINLKADVKAGQALNRVLGMTDEQLENIVSSGKGAAGAVERLARQADPMRRFEAQIAKVELAQRKQGLSTENARVLTEKYTRSLDYLGRTADRTLGTQLISKVGMLAAGTLSFGSAIALVRNELEALRQQADRIGQTHINAAGAREKLLQNTAGLSSAQREKFVARAEKLAASTGQPQNVIDSALADAYSGSGGNTEAAFRNVRIAAEYNPNTPSAIGPTAGALSDVSKSTGDLNAARNLGFLNKVGLASRVTDAGKQFKAIPQALGGLVTAEATAQESGALFAALSNAIPDTEGNVTATASINFGAKLEEFADKAIKSGKLTPDVDTFGERLLAVQGDAALGRAFVGMMGGEAKAKGALEQLVMDPNSDIAKAYAATKAGFGTAADQEAHGKRTLGIIAGDKYGNTATANRVVASLNERFELGSDGYLTEEAKQKLDQALLFSGRAASGDADFFRGTAWGNSLRRYAKTGSQVSIPEARAVIESEIASLERWQSYHGPGGSELQAGPEQIKDVNNALEKLERTADIFERIGEQAERMSLPNAGQRRE</sequence>
<evidence type="ECO:0000313" key="2">
    <source>
        <dbReference type="EMBL" id="TWT75512.1"/>
    </source>
</evidence>
<name>A0A5C5YKW2_9BACT</name>
<dbReference type="Proteomes" id="UP000318478">
    <property type="component" value="Unassembled WGS sequence"/>
</dbReference>
<evidence type="ECO:0008006" key="4">
    <source>
        <dbReference type="Google" id="ProtNLM"/>
    </source>
</evidence>
<dbReference type="AlphaFoldDB" id="A0A5C5YKW2"/>
<comment type="caution">
    <text evidence="2">The sequence shown here is derived from an EMBL/GenBank/DDBJ whole genome shotgun (WGS) entry which is preliminary data.</text>
</comment>
<protein>
    <recommendedName>
        <fullName evidence="4">Phage-related minor tail protein</fullName>
    </recommendedName>
</protein>
<dbReference type="EMBL" id="SJPO01000007">
    <property type="protein sequence ID" value="TWT75512.1"/>
    <property type="molecule type" value="Genomic_DNA"/>
</dbReference>
<gene>
    <name evidence="2" type="ORF">Pla123a_30210</name>
</gene>
<keyword evidence="1" id="KW-0175">Coiled coil</keyword>
<proteinExistence type="predicted"/>
<dbReference type="RefSeq" id="WP_146588338.1">
    <property type="nucleotide sequence ID" value="NZ_SJPO01000007.1"/>
</dbReference>
<feature type="coiled-coil region" evidence="1">
    <location>
        <begin position="515"/>
        <end position="542"/>
    </location>
</feature>
<reference evidence="2 3" key="1">
    <citation type="submission" date="2019-02" db="EMBL/GenBank/DDBJ databases">
        <title>Deep-cultivation of Planctomycetes and their phenomic and genomic characterization uncovers novel biology.</title>
        <authorList>
            <person name="Wiegand S."/>
            <person name="Jogler M."/>
            <person name="Boedeker C."/>
            <person name="Pinto D."/>
            <person name="Vollmers J."/>
            <person name="Rivas-Marin E."/>
            <person name="Kohn T."/>
            <person name="Peeters S.H."/>
            <person name="Heuer A."/>
            <person name="Rast P."/>
            <person name="Oberbeckmann S."/>
            <person name="Bunk B."/>
            <person name="Jeske O."/>
            <person name="Meyerdierks A."/>
            <person name="Storesund J.E."/>
            <person name="Kallscheuer N."/>
            <person name="Luecker S."/>
            <person name="Lage O.M."/>
            <person name="Pohl T."/>
            <person name="Merkel B.J."/>
            <person name="Hornburger P."/>
            <person name="Mueller R.-W."/>
            <person name="Bruemmer F."/>
            <person name="Labrenz M."/>
            <person name="Spormann A.M."/>
            <person name="Op Den Camp H."/>
            <person name="Overmann J."/>
            <person name="Amann R."/>
            <person name="Jetten M.S.M."/>
            <person name="Mascher T."/>
            <person name="Medema M.H."/>
            <person name="Devos D.P."/>
            <person name="Kaster A.-K."/>
            <person name="Ovreas L."/>
            <person name="Rohde M."/>
            <person name="Galperin M.Y."/>
            <person name="Jogler C."/>
        </authorList>
    </citation>
    <scope>NUCLEOTIDE SEQUENCE [LARGE SCALE GENOMIC DNA]</scope>
    <source>
        <strain evidence="2 3">Pla123a</strain>
    </source>
</reference>
<keyword evidence="3" id="KW-1185">Reference proteome</keyword>
<organism evidence="2 3">
    <name type="scientific">Posidoniimonas polymericola</name>
    <dbReference type="NCBI Taxonomy" id="2528002"/>
    <lineage>
        <taxon>Bacteria</taxon>
        <taxon>Pseudomonadati</taxon>
        <taxon>Planctomycetota</taxon>
        <taxon>Planctomycetia</taxon>
        <taxon>Pirellulales</taxon>
        <taxon>Lacipirellulaceae</taxon>
        <taxon>Posidoniimonas</taxon>
    </lineage>
</organism>
<evidence type="ECO:0000313" key="3">
    <source>
        <dbReference type="Proteomes" id="UP000318478"/>
    </source>
</evidence>
<dbReference type="OrthoDB" id="9817201at2"/>
<evidence type="ECO:0000256" key="1">
    <source>
        <dbReference type="SAM" id="Coils"/>
    </source>
</evidence>
<accession>A0A5C5YKW2</accession>